<dbReference type="HOGENOM" id="CLU_2583282_0_0_6"/>
<reference evidence="1 2" key="1">
    <citation type="submission" date="2013-04" db="EMBL/GenBank/DDBJ databases">
        <authorList>
            <person name="Weinstock G."/>
            <person name="Sodergren E."/>
            <person name="Lobos E.A."/>
            <person name="Fulton L."/>
            <person name="Fulton R."/>
            <person name="Courtney L."/>
            <person name="Fronick C."/>
            <person name="O'Laughlin M."/>
            <person name="Godfrey J."/>
            <person name="Wilson R.M."/>
            <person name="Miner T."/>
            <person name="Farmer C."/>
            <person name="Delehaunty K."/>
            <person name="Cordes M."/>
            <person name="Minx P."/>
            <person name="Tomlinson C."/>
            <person name="Chen J."/>
            <person name="Wollam A."/>
            <person name="Pepin K.H."/>
            <person name="Palsikar V.B."/>
            <person name="Zhang X."/>
            <person name="Suruliraj S."/>
            <person name="Perna N.T."/>
            <person name="Plunkett G."/>
            <person name="Warren W."/>
            <person name="Mitreva M."/>
            <person name="Mardis E.R."/>
            <person name="Wilson R.K."/>
        </authorList>
    </citation>
    <scope>NUCLEOTIDE SEQUENCE [LARGE SCALE GENOMIC DNA]</scope>
    <source>
        <strain evidence="1 2">DSM 4568</strain>
    </source>
</reference>
<accession>S3J0U5</accession>
<dbReference type="EMBL" id="ATDT01000006">
    <property type="protein sequence ID" value="EPF18386.1"/>
    <property type="molecule type" value="Genomic_DNA"/>
</dbReference>
<organism evidence="1 2">
    <name type="scientific">Cedecea davisae DSM 4568</name>
    <dbReference type="NCBI Taxonomy" id="566551"/>
    <lineage>
        <taxon>Bacteria</taxon>
        <taxon>Pseudomonadati</taxon>
        <taxon>Pseudomonadota</taxon>
        <taxon>Gammaproteobacteria</taxon>
        <taxon>Enterobacterales</taxon>
        <taxon>Enterobacteriaceae</taxon>
        <taxon>Cedecea</taxon>
    </lineage>
</organism>
<protein>
    <submittedName>
        <fullName evidence="1">Uncharacterized protein</fullName>
    </submittedName>
</protein>
<sequence length="80" mass="9230">MLLDLFSALMDAMEEPLVKIDKDIVNLLDSVRVIELSLLNQSGTAVGIIKWLNQKNLIFIAWKQNTARRRCFCHAESRRD</sequence>
<dbReference type="AlphaFoldDB" id="S3J0U5"/>
<dbReference type="Proteomes" id="UP000014585">
    <property type="component" value="Unassembled WGS sequence"/>
</dbReference>
<evidence type="ECO:0000313" key="2">
    <source>
        <dbReference type="Proteomes" id="UP000014585"/>
    </source>
</evidence>
<comment type="caution">
    <text evidence="1">The sequence shown here is derived from an EMBL/GenBank/DDBJ whole genome shotgun (WGS) entry which is preliminary data.</text>
</comment>
<proteinExistence type="predicted"/>
<evidence type="ECO:0000313" key="1">
    <source>
        <dbReference type="EMBL" id="EPF18386.1"/>
    </source>
</evidence>
<name>S3J0U5_9ENTR</name>
<gene>
    <name evidence="1" type="ORF">HMPREF0201_00980</name>
</gene>